<feature type="transmembrane region" description="Helical" evidence="1">
    <location>
        <begin position="12"/>
        <end position="31"/>
    </location>
</feature>
<evidence type="ECO:0000313" key="2">
    <source>
        <dbReference type="EMBL" id="RGL48654.1"/>
    </source>
</evidence>
<dbReference type="RefSeq" id="WP_117712278.1">
    <property type="nucleotide sequence ID" value="NZ_JBBNKG010000017.1"/>
</dbReference>
<dbReference type="Proteomes" id="UP000261288">
    <property type="component" value="Unassembled WGS sequence"/>
</dbReference>
<dbReference type="AlphaFoldDB" id="A0A3E4S5J4"/>
<gene>
    <name evidence="2" type="ORF">DXC63_06555</name>
</gene>
<evidence type="ECO:0000313" key="3">
    <source>
        <dbReference type="Proteomes" id="UP000261288"/>
    </source>
</evidence>
<proteinExistence type="predicted"/>
<sequence>MNKQDKQDRILAATAWLIMAGFLIIVITDAITHSLPHDLVECATMWLIIGTPVLALSTHAVFH</sequence>
<accession>A0A3E4S5J4</accession>
<comment type="caution">
    <text evidence="2">The sequence shown here is derived from an EMBL/GenBank/DDBJ whole genome shotgun (WGS) entry which is preliminary data.</text>
</comment>
<keyword evidence="1" id="KW-0472">Membrane</keyword>
<keyword evidence="1" id="KW-0812">Transmembrane</keyword>
<feature type="transmembrane region" description="Helical" evidence="1">
    <location>
        <begin position="43"/>
        <end position="62"/>
    </location>
</feature>
<evidence type="ECO:0000256" key="1">
    <source>
        <dbReference type="SAM" id="Phobius"/>
    </source>
</evidence>
<keyword evidence="1" id="KW-1133">Transmembrane helix</keyword>
<name>A0A3E4S5J4_BIFLN</name>
<protein>
    <submittedName>
        <fullName evidence="2">Uncharacterized protein</fullName>
    </submittedName>
</protein>
<reference evidence="2 3" key="1">
    <citation type="submission" date="2018-08" db="EMBL/GenBank/DDBJ databases">
        <title>A genome reference for cultivated species of the human gut microbiota.</title>
        <authorList>
            <person name="Zou Y."/>
            <person name="Xue W."/>
            <person name="Luo G."/>
        </authorList>
    </citation>
    <scope>NUCLEOTIDE SEQUENCE [LARGE SCALE GENOMIC DNA]</scope>
    <source>
        <strain evidence="2 3">TF06-45A</strain>
    </source>
</reference>
<dbReference type="EMBL" id="QSRZ01000006">
    <property type="protein sequence ID" value="RGL48654.1"/>
    <property type="molecule type" value="Genomic_DNA"/>
</dbReference>
<organism evidence="2 3">
    <name type="scientific">Bifidobacterium longum</name>
    <dbReference type="NCBI Taxonomy" id="216816"/>
    <lineage>
        <taxon>Bacteria</taxon>
        <taxon>Bacillati</taxon>
        <taxon>Actinomycetota</taxon>
        <taxon>Actinomycetes</taxon>
        <taxon>Bifidobacteriales</taxon>
        <taxon>Bifidobacteriaceae</taxon>
        <taxon>Bifidobacterium</taxon>
    </lineage>
</organism>